<sequence>MVNALEISHLTKDYGTFKLDDVSITVPGGTIMGLIGENGAGKSTTIKCILDLVRPDAGTIRVFGLDHRRDEKAVKSQIGVVLDESLFHEALTPAQVGKSLRRIYPNWDRRCYETYLKKFDLPETAPIKSFSRGMKMKLSLAAAFAAKPKLLLLDEATAGLDPVVRDEILDEFLEFIQDETHAVLISSHITSDLEKAADYVTYLHHGRVALTGAKDELLDTYGKLICGRSDLDRVDRSLLGGIRVGQFGCEALVKDRHAFMRRYPELTVDPATLDEIMVLTEKETVR</sequence>
<dbReference type="PROSITE" id="PS50893">
    <property type="entry name" value="ABC_TRANSPORTER_2"/>
    <property type="match status" value="1"/>
</dbReference>
<evidence type="ECO:0000313" key="5">
    <source>
        <dbReference type="EMBL" id="HIS64694.1"/>
    </source>
</evidence>
<dbReference type="InterPro" id="IPR003439">
    <property type="entry name" value="ABC_transporter-like_ATP-bd"/>
</dbReference>
<dbReference type="EMBL" id="DVJJ01000078">
    <property type="protein sequence ID" value="HIS64694.1"/>
    <property type="molecule type" value="Genomic_DNA"/>
</dbReference>
<dbReference type="GO" id="GO:0016887">
    <property type="term" value="F:ATP hydrolysis activity"/>
    <property type="evidence" value="ECO:0007669"/>
    <property type="project" value="InterPro"/>
</dbReference>
<dbReference type="AlphaFoldDB" id="A0A9D1F984"/>
<name>A0A9D1F984_9FIRM</name>
<feature type="domain" description="ABC transporter" evidence="4">
    <location>
        <begin position="2"/>
        <end position="230"/>
    </location>
</feature>
<reference evidence="5" key="1">
    <citation type="submission" date="2020-10" db="EMBL/GenBank/DDBJ databases">
        <authorList>
            <person name="Gilroy R."/>
        </authorList>
    </citation>
    <scope>NUCLEOTIDE SEQUENCE</scope>
    <source>
        <strain evidence="5">ChiBcec16-1751</strain>
    </source>
</reference>
<dbReference type="InterPro" id="IPR027417">
    <property type="entry name" value="P-loop_NTPase"/>
</dbReference>
<reference evidence="5" key="2">
    <citation type="journal article" date="2021" name="PeerJ">
        <title>Extensive microbial diversity within the chicken gut microbiome revealed by metagenomics and culture.</title>
        <authorList>
            <person name="Gilroy R."/>
            <person name="Ravi A."/>
            <person name="Getino M."/>
            <person name="Pursley I."/>
            <person name="Horton D.L."/>
            <person name="Alikhan N.F."/>
            <person name="Baker D."/>
            <person name="Gharbi K."/>
            <person name="Hall N."/>
            <person name="Watson M."/>
            <person name="Adriaenssens E.M."/>
            <person name="Foster-Nyarko E."/>
            <person name="Jarju S."/>
            <person name="Secka A."/>
            <person name="Antonio M."/>
            <person name="Oren A."/>
            <person name="Chaudhuri R.R."/>
            <person name="La Ragione R."/>
            <person name="Hildebrand F."/>
            <person name="Pallen M.J."/>
        </authorList>
    </citation>
    <scope>NUCLEOTIDE SEQUENCE</scope>
    <source>
        <strain evidence="5">ChiBcec16-1751</strain>
    </source>
</reference>
<dbReference type="Proteomes" id="UP000886741">
    <property type="component" value="Unassembled WGS sequence"/>
</dbReference>
<comment type="caution">
    <text evidence="5">The sequence shown here is derived from an EMBL/GenBank/DDBJ whole genome shotgun (WGS) entry which is preliminary data.</text>
</comment>
<dbReference type="InterPro" id="IPR003593">
    <property type="entry name" value="AAA+_ATPase"/>
</dbReference>
<keyword evidence="3 5" id="KW-0067">ATP-binding</keyword>
<dbReference type="GO" id="GO:0005524">
    <property type="term" value="F:ATP binding"/>
    <property type="evidence" value="ECO:0007669"/>
    <property type="project" value="UniProtKB-KW"/>
</dbReference>
<organism evidence="5 6">
    <name type="scientific">Candidatus Avoscillospira avistercoris</name>
    <dbReference type="NCBI Taxonomy" id="2840707"/>
    <lineage>
        <taxon>Bacteria</taxon>
        <taxon>Bacillati</taxon>
        <taxon>Bacillota</taxon>
        <taxon>Clostridia</taxon>
        <taxon>Eubacteriales</taxon>
        <taxon>Oscillospiraceae</taxon>
        <taxon>Oscillospiraceae incertae sedis</taxon>
        <taxon>Candidatus Avoscillospira</taxon>
    </lineage>
</organism>
<accession>A0A9D1F984</accession>
<dbReference type="PANTHER" id="PTHR42939:SF3">
    <property type="entry name" value="ABC TRANSPORTER ATP-BINDING COMPONENT"/>
    <property type="match status" value="1"/>
</dbReference>
<dbReference type="Pfam" id="PF00005">
    <property type="entry name" value="ABC_tran"/>
    <property type="match status" value="1"/>
</dbReference>
<evidence type="ECO:0000259" key="4">
    <source>
        <dbReference type="PROSITE" id="PS50893"/>
    </source>
</evidence>
<dbReference type="SMART" id="SM00382">
    <property type="entry name" value="AAA"/>
    <property type="match status" value="1"/>
</dbReference>
<proteinExistence type="predicted"/>
<dbReference type="Gene3D" id="3.40.50.300">
    <property type="entry name" value="P-loop containing nucleotide triphosphate hydrolases"/>
    <property type="match status" value="1"/>
</dbReference>
<dbReference type="CDD" id="cd03230">
    <property type="entry name" value="ABC_DR_subfamily_A"/>
    <property type="match status" value="1"/>
</dbReference>
<evidence type="ECO:0000256" key="3">
    <source>
        <dbReference type="ARBA" id="ARBA00022840"/>
    </source>
</evidence>
<dbReference type="PANTHER" id="PTHR42939">
    <property type="entry name" value="ABC TRANSPORTER ATP-BINDING PROTEIN ALBC-RELATED"/>
    <property type="match status" value="1"/>
</dbReference>
<evidence type="ECO:0000256" key="1">
    <source>
        <dbReference type="ARBA" id="ARBA00022448"/>
    </source>
</evidence>
<evidence type="ECO:0000313" key="6">
    <source>
        <dbReference type="Proteomes" id="UP000886741"/>
    </source>
</evidence>
<protein>
    <submittedName>
        <fullName evidence="5">ABC transporter ATP-binding protein</fullName>
    </submittedName>
</protein>
<dbReference type="InterPro" id="IPR051782">
    <property type="entry name" value="ABC_Transporter_VariousFunc"/>
</dbReference>
<keyword evidence="2" id="KW-0547">Nucleotide-binding</keyword>
<dbReference type="SUPFAM" id="SSF52540">
    <property type="entry name" value="P-loop containing nucleoside triphosphate hydrolases"/>
    <property type="match status" value="1"/>
</dbReference>
<evidence type="ECO:0000256" key="2">
    <source>
        <dbReference type="ARBA" id="ARBA00022741"/>
    </source>
</evidence>
<gene>
    <name evidence="5" type="ORF">IAA83_04900</name>
</gene>
<keyword evidence="1" id="KW-0813">Transport</keyword>